<accession>D5ML51</accession>
<organism evidence="2 3">
    <name type="scientific">Methylomirabilis oxygeniifera</name>
    <dbReference type="NCBI Taxonomy" id="671143"/>
    <lineage>
        <taxon>Bacteria</taxon>
        <taxon>Candidatus Methylomirabilota</taxon>
        <taxon>Candidatus Methylomirabilia</taxon>
        <taxon>Candidatus Methylomirabilales</taxon>
        <taxon>Candidatus Methylomirabilaceae</taxon>
        <taxon>Candidatus Methylomirabilis</taxon>
    </lineage>
</organism>
<protein>
    <submittedName>
        <fullName evidence="2">Uncharacterized protein</fullName>
    </submittedName>
</protein>
<evidence type="ECO:0000256" key="1">
    <source>
        <dbReference type="SAM" id="Phobius"/>
    </source>
</evidence>
<feature type="transmembrane region" description="Helical" evidence="1">
    <location>
        <begin position="20"/>
        <end position="42"/>
    </location>
</feature>
<keyword evidence="1" id="KW-0812">Transmembrane</keyword>
<reference evidence="2 3" key="1">
    <citation type="journal article" date="2010" name="Nature">
        <title>Nitrite-driven anaerobic methane oxidation by oxygenic bacteria.</title>
        <authorList>
            <person name="Ettwig K.F."/>
            <person name="Butler M.K."/>
            <person name="Le Paslier D."/>
            <person name="Pelletier E."/>
            <person name="Mangenot S."/>
            <person name="Kuypers M.M.M."/>
            <person name="Schreiber F."/>
            <person name="Dutilh B.E."/>
            <person name="Zedelius J."/>
            <person name="de Beer D."/>
            <person name="Gloerich J."/>
            <person name="Wessels H.J.C.T."/>
            <person name="van Allen T."/>
            <person name="Luesken F."/>
            <person name="Wu M."/>
            <person name="van de Pas-Schoonen K.T."/>
            <person name="Op den Camp H.J.M."/>
            <person name="Janssen-Megens E.M."/>
            <person name="Francoijs K-J."/>
            <person name="Stunnenberg H."/>
            <person name="Weissenbach J."/>
            <person name="Jetten M.S.M."/>
            <person name="Strous M."/>
        </authorList>
    </citation>
    <scope>NUCLEOTIDE SEQUENCE [LARGE SCALE GENOMIC DNA]</scope>
</reference>
<dbReference type="HOGENOM" id="CLU_2951698_0_0_0"/>
<gene>
    <name evidence="2" type="ORF">DAMO_2820</name>
</gene>
<evidence type="ECO:0000313" key="2">
    <source>
        <dbReference type="EMBL" id="CBE69893.1"/>
    </source>
</evidence>
<dbReference type="KEGG" id="mox:DAMO_2820"/>
<keyword evidence="1" id="KW-0472">Membrane</keyword>
<name>D5ML51_METO1</name>
<keyword evidence="1" id="KW-1133">Transmembrane helix</keyword>
<evidence type="ECO:0000313" key="3">
    <source>
        <dbReference type="Proteomes" id="UP000006898"/>
    </source>
</evidence>
<dbReference type="Proteomes" id="UP000006898">
    <property type="component" value="Chromosome"/>
</dbReference>
<sequence length="59" mass="6649">MTLVDYNGETLFSQESDNKYHFYLIASLRSGPSCVFAVACIIHPCRHLLSFPATATRRV</sequence>
<dbReference type="EMBL" id="FP565575">
    <property type="protein sequence ID" value="CBE69893.1"/>
    <property type="molecule type" value="Genomic_DNA"/>
</dbReference>
<dbReference type="AlphaFoldDB" id="D5ML51"/>
<proteinExistence type="predicted"/>